<keyword evidence="1" id="KW-0812">Transmembrane</keyword>
<evidence type="ECO:0000313" key="2">
    <source>
        <dbReference type="Proteomes" id="UP000035642"/>
    </source>
</evidence>
<name>A0A0K0D526_ANGCA</name>
<dbReference type="PANTHER" id="PTHR11360:SF238">
    <property type="entry name" value="SD10469P"/>
    <property type="match status" value="1"/>
</dbReference>
<reference evidence="3" key="2">
    <citation type="submission" date="2017-02" db="UniProtKB">
        <authorList>
            <consortium name="WormBaseParasite"/>
        </authorList>
    </citation>
    <scope>IDENTIFICATION</scope>
</reference>
<feature type="transmembrane region" description="Helical" evidence="1">
    <location>
        <begin position="282"/>
        <end position="301"/>
    </location>
</feature>
<dbReference type="AlphaFoldDB" id="A0A0K0D526"/>
<dbReference type="InterPro" id="IPR036259">
    <property type="entry name" value="MFS_trans_sf"/>
</dbReference>
<dbReference type="SUPFAM" id="SSF103473">
    <property type="entry name" value="MFS general substrate transporter"/>
    <property type="match status" value="1"/>
</dbReference>
<keyword evidence="1" id="KW-0472">Membrane</keyword>
<accession>A0A0K0D526</accession>
<dbReference type="GO" id="GO:0008028">
    <property type="term" value="F:monocarboxylic acid transmembrane transporter activity"/>
    <property type="evidence" value="ECO:0007669"/>
    <property type="project" value="TreeGrafter"/>
</dbReference>
<protein>
    <submittedName>
        <fullName evidence="3">MFS domain-containing protein</fullName>
    </submittedName>
</protein>
<organism evidence="2 3">
    <name type="scientific">Angiostrongylus cantonensis</name>
    <name type="common">Rat lungworm</name>
    <dbReference type="NCBI Taxonomy" id="6313"/>
    <lineage>
        <taxon>Eukaryota</taxon>
        <taxon>Metazoa</taxon>
        <taxon>Ecdysozoa</taxon>
        <taxon>Nematoda</taxon>
        <taxon>Chromadorea</taxon>
        <taxon>Rhabditida</taxon>
        <taxon>Rhabditina</taxon>
        <taxon>Rhabditomorpha</taxon>
        <taxon>Strongyloidea</taxon>
        <taxon>Metastrongylidae</taxon>
        <taxon>Angiostrongylus</taxon>
    </lineage>
</organism>
<reference evidence="2" key="1">
    <citation type="submission" date="2012-09" db="EMBL/GenBank/DDBJ databases">
        <authorList>
            <person name="Martin A.A."/>
        </authorList>
    </citation>
    <scope>NUCLEOTIDE SEQUENCE</scope>
</reference>
<feature type="transmembrane region" description="Helical" evidence="1">
    <location>
        <begin position="171"/>
        <end position="189"/>
    </location>
</feature>
<evidence type="ECO:0000313" key="3">
    <source>
        <dbReference type="WBParaSite" id="ACAC_0000517101-mRNA-1"/>
    </source>
</evidence>
<evidence type="ECO:0000256" key="1">
    <source>
        <dbReference type="SAM" id="Phobius"/>
    </source>
</evidence>
<dbReference type="Proteomes" id="UP000035642">
    <property type="component" value="Unassembled WGS sequence"/>
</dbReference>
<dbReference type="WBParaSite" id="ACAC_0000517101-mRNA-1">
    <property type="protein sequence ID" value="ACAC_0000517101-mRNA-1"/>
    <property type="gene ID" value="ACAC_0000517101"/>
</dbReference>
<dbReference type="InterPro" id="IPR050327">
    <property type="entry name" value="Proton-linked_MCT"/>
</dbReference>
<keyword evidence="1" id="KW-1133">Transmembrane helix</keyword>
<dbReference type="STRING" id="6313.A0A0K0D526"/>
<feature type="transmembrane region" description="Helical" evidence="1">
    <location>
        <begin position="251"/>
        <end position="270"/>
    </location>
</feature>
<proteinExistence type="predicted"/>
<keyword evidence="2" id="KW-1185">Reference proteome</keyword>
<dbReference type="PANTHER" id="PTHR11360">
    <property type="entry name" value="MONOCARBOXYLATE TRANSPORTER"/>
    <property type="match status" value="1"/>
</dbReference>
<sequence>MRLLFQIELSNSEHVAKGVAIERLARPKPRFNPDRPFLSTIELNASKNKSGVWSHHNIVQAVARESVRDLNRPLSRMDVFYTGSTTNLRKRSSPSIVVTDSKSLLITVRKATEDTERDGGHRSTIESTIYLSTIGLHGAGESESESAGWRRNLKLTLNTLLDTSLLSSPSFIILAVSGFLTLSCFYVPYNYLGQHLSKVSLTPLAFCVLVKFWLRAETFRSEISLKRRTCFAALRSVICVDLFGLAKLSNAFGILLTFMGFGAIVGSPLAAFMKDITGNFDVSFYIMGCLMTTSGAMCMPLRKIRMREEKR</sequence>